<dbReference type="OrthoDB" id="20872at2759"/>
<keyword evidence="1" id="KW-0677">Repeat</keyword>
<reference evidence="4" key="1">
    <citation type="journal article" date="2017" name="Genome Biol.">
        <title>Comparative genomics reveals high biological diversity and specific adaptations in the industrially and medically important fungal genus Aspergillus.</title>
        <authorList>
            <person name="de Vries R.P."/>
            <person name="Riley R."/>
            <person name="Wiebenga A."/>
            <person name="Aguilar-Osorio G."/>
            <person name="Amillis S."/>
            <person name="Uchima C.A."/>
            <person name="Anderluh G."/>
            <person name="Asadollahi M."/>
            <person name="Askin M."/>
            <person name="Barry K."/>
            <person name="Battaglia E."/>
            <person name="Bayram O."/>
            <person name="Benocci T."/>
            <person name="Braus-Stromeyer S.A."/>
            <person name="Caldana C."/>
            <person name="Canovas D."/>
            <person name="Cerqueira G.C."/>
            <person name="Chen F."/>
            <person name="Chen W."/>
            <person name="Choi C."/>
            <person name="Clum A."/>
            <person name="Dos Santos R.A."/>
            <person name="Damasio A.R."/>
            <person name="Diallinas G."/>
            <person name="Emri T."/>
            <person name="Fekete E."/>
            <person name="Flipphi M."/>
            <person name="Freyberg S."/>
            <person name="Gallo A."/>
            <person name="Gournas C."/>
            <person name="Habgood R."/>
            <person name="Hainaut M."/>
            <person name="Harispe M.L."/>
            <person name="Henrissat B."/>
            <person name="Hilden K.S."/>
            <person name="Hope R."/>
            <person name="Hossain A."/>
            <person name="Karabika E."/>
            <person name="Karaffa L."/>
            <person name="Karanyi Z."/>
            <person name="Krasevec N."/>
            <person name="Kuo A."/>
            <person name="Kusch H."/>
            <person name="LaButti K."/>
            <person name="Lagendijk E.L."/>
            <person name="Lapidus A."/>
            <person name="Levasseur A."/>
            <person name="Lindquist E."/>
            <person name="Lipzen A."/>
            <person name="Logrieco A.F."/>
            <person name="MacCabe A."/>
            <person name="Maekelae M.R."/>
            <person name="Malavazi I."/>
            <person name="Melin P."/>
            <person name="Meyer V."/>
            <person name="Mielnichuk N."/>
            <person name="Miskei M."/>
            <person name="Molnar A.P."/>
            <person name="Mule G."/>
            <person name="Ngan C.Y."/>
            <person name="Orejas M."/>
            <person name="Orosz E."/>
            <person name="Ouedraogo J.P."/>
            <person name="Overkamp K.M."/>
            <person name="Park H.-S."/>
            <person name="Perrone G."/>
            <person name="Piumi F."/>
            <person name="Punt P.J."/>
            <person name="Ram A.F."/>
            <person name="Ramon A."/>
            <person name="Rauscher S."/>
            <person name="Record E."/>
            <person name="Riano-Pachon D.M."/>
            <person name="Robert V."/>
            <person name="Roehrig J."/>
            <person name="Ruller R."/>
            <person name="Salamov A."/>
            <person name="Salih N.S."/>
            <person name="Samson R.A."/>
            <person name="Sandor E."/>
            <person name="Sanguinetti M."/>
            <person name="Schuetze T."/>
            <person name="Sepcic K."/>
            <person name="Shelest E."/>
            <person name="Sherlock G."/>
            <person name="Sophianopoulou V."/>
            <person name="Squina F.M."/>
            <person name="Sun H."/>
            <person name="Susca A."/>
            <person name="Todd R.B."/>
            <person name="Tsang A."/>
            <person name="Unkles S.E."/>
            <person name="van de Wiele N."/>
            <person name="van Rossen-Uffink D."/>
            <person name="Oliveira J.V."/>
            <person name="Vesth T.C."/>
            <person name="Visser J."/>
            <person name="Yu J.-H."/>
            <person name="Zhou M."/>
            <person name="Andersen M.R."/>
            <person name="Archer D.B."/>
            <person name="Baker S.E."/>
            <person name="Benoit I."/>
            <person name="Brakhage A.A."/>
            <person name="Braus G.H."/>
            <person name="Fischer R."/>
            <person name="Frisvad J.C."/>
            <person name="Goldman G.H."/>
            <person name="Houbraken J."/>
            <person name="Oakley B."/>
            <person name="Pocsi I."/>
            <person name="Scazzocchio C."/>
            <person name="Seiboth B."/>
            <person name="vanKuyk P.A."/>
            <person name="Wortman J."/>
            <person name="Dyer P.S."/>
            <person name="Grigoriev I.V."/>
        </authorList>
    </citation>
    <scope>NUCLEOTIDE SEQUENCE [LARGE SCALE GENOMIC DNA]</scope>
    <source>
        <strain evidence="4">ITEM 5010</strain>
    </source>
</reference>
<evidence type="ECO:0000313" key="4">
    <source>
        <dbReference type="Proteomes" id="UP000188318"/>
    </source>
</evidence>
<dbReference type="Pfam" id="PF12796">
    <property type="entry name" value="Ank_2"/>
    <property type="match status" value="1"/>
</dbReference>
<dbReference type="InterPro" id="IPR036770">
    <property type="entry name" value="Ankyrin_rpt-contain_sf"/>
</dbReference>
<evidence type="ECO:0008006" key="5">
    <source>
        <dbReference type="Google" id="ProtNLM"/>
    </source>
</evidence>
<dbReference type="PANTHER" id="PTHR24198">
    <property type="entry name" value="ANKYRIN REPEAT AND PROTEIN KINASE DOMAIN-CONTAINING PROTEIN"/>
    <property type="match status" value="1"/>
</dbReference>
<dbReference type="Gene3D" id="1.25.40.20">
    <property type="entry name" value="Ankyrin repeat-containing domain"/>
    <property type="match status" value="2"/>
</dbReference>
<protein>
    <recommendedName>
        <fullName evidence="5">Ankyrin repeat protein</fullName>
    </recommendedName>
</protein>
<organism evidence="3 4">
    <name type="scientific">Aspergillus carbonarius (strain ITEM 5010)</name>
    <dbReference type="NCBI Taxonomy" id="602072"/>
    <lineage>
        <taxon>Eukaryota</taxon>
        <taxon>Fungi</taxon>
        <taxon>Dikarya</taxon>
        <taxon>Ascomycota</taxon>
        <taxon>Pezizomycotina</taxon>
        <taxon>Eurotiomycetes</taxon>
        <taxon>Eurotiomycetidae</taxon>
        <taxon>Eurotiales</taxon>
        <taxon>Aspergillaceae</taxon>
        <taxon>Aspergillus</taxon>
        <taxon>Aspergillus subgen. Circumdati</taxon>
    </lineage>
</organism>
<name>A0A1R3RC53_ASPC5</name>
<evidence type="ECO:0000256" key="1">
    <source>
        <dbReference type="ARBA" id="ARBA00022737"/>
    </source>
</evidence>
<evidence type="ECO:0000256" key="2">
    <source>
        <dbReference type="ARBA" id="ARBA00023043"/>
    </source>
</evidence>
<gene>
    <name evidence="3" type="ORF">ASPCADRAFT_8920</name>
</gene>
<sequence>MPCHPRPFNEPIPDPSPDLLKLADEIREKYPGRIFSPAALTRFTKTNRVYYRHITGLLRRKSWIDAIPTDPTLPSQIGMLPSGKWNRRCNLSTDNATTIGLAIEAGDLQQVKALLRHTPINALDHKSNCLLHLALVANQIPIAELLLSKGAYPDGYHPSTIPELDQLFLSPENTGPQCPAIREQILHLLLRHQASISRFPTQNMLYITRDAPELLKFLISAHPETLDLRSASGHTLLHTAAALGCRHSCEFLVSRAPHLLAIDTDWDVTALHMAILEKNELNACWLITAGIHFHARSGFDRTELFLATAMRLPTVVSGG</sequence>
<dbReference type="EMBL" id="KV907508">
    <property type="protein sequence ID" value="OOF92056.1"/>
    <property type="molecule type" value="Genomic_DNA"/>
</dbReference>
<dbReference type="PANTHER" id="PTHR24198:SF165">
    <property type="entry name" value="ANKYRIN REPEAT-CONTAINING PROTEIN-RELATED"/>
    <property type="match status" value="1"/>
</dbReference>
<accession>A0A1R3RC53</accession>
<dbReference type="InterPro" id="IPR002110">
    <property type="entry name" value="Ankyrin_rpt"/>
</dbReference>
<dbReference type="VEuPathDB" id="FungiDB:ASPCADRAFT_8920"/>
<dbReference type="Proteomes" id="UP000188318">
    <property type="component" value="Unassembled WGS sequence"/>
</dbReference>
<dbReference type="SMART" id="SM00248">
    <property type="entry name" value="ANK"/>
    <property type="match status" value="5"/>
</dbReference>
<dbReference type="AlphaFoldDB" id="A0A1R3RC53"/>
<keyword evidence="4" id="KW-1185">Reference proteome</keyword>
<dbReference type="SUPFAM" id="SSF48403">
    <property type="entry name" value="Ankyrin repeat"/>
    <property type="match status" value="1"/>
</dbReference>
<dbReference type="STRING" id="602072.A0A1R3RC53"/>
<evidence type="ECO:0000313" key="3">
    <source>
        <dbReference type="EMBL" id="OOF92056.1"/>
    </source>
</evidence>
<keyword evidence="2" id="KW-0040">ANK repeat</keyword>
<proteinExistence type="predicted"/>